<protein>
    <submittedName>
        <fullName evidence="1">Uncharacterized protein</fullName>
    </submittedName>
</protein>
<dbReference type="AlphaFoldDB" id="A0A8G1XB13"/>
<dbReference type="RefSeq" id="WP_123564212.1">
    <property type="nucleotide sequence ID" value="NZ_RJVJ01000005.1"/>
</dbReference>
<comment type="caution">
    <text evidence="1">The sequence shown here is derived from an EMBL/GenBank/DDBJ whole genome shotgun (WGS) entry which is preliminary data.</text>
</comment>
<gene>
    <name evidence="1" type="ORF">EDD39_7671</name>
</gene>
<name>A0A8G1XB13_9ACTN</name>
<dbReference type="OrthoDB" id="3328874at2"/>
<sequence>MIAMVLVAEQFHQINTPAQRATLAPAPEIPVIFASITELEQAVTITGASLAEMLHAAIDANVAYLRQMFSRYDFLEHNAVLEQGWSAIPFARPRRPRSQ</sequence>
<reference evidence="1 2" key="1">
    <citation type="submission" date="2018-11" db="EMBL/GenBank/DDBJ databases">
        <title>Sequencing the genomes of 1000 actinobacteria strains.</title>
        <authorList>
            <person name="Klenk H.-P."/>
        </authorList>
    </citation>
    <scope>NUCLEOTIDE SEQUENCE [LARGE SCALE GENOMIC DNA]</scope>
    <source>
        <strain evidence="1 2">DSM 44780</strain>
    </source>
</reference>
<organism evidence="1 2">
    <name type="scientific">Kitasatospora cineracea</name>
    <dbReference type="NCBI Taxonomy" id="88074"/>
    <lineage>
        <taxon>Bacteria</taxon>
        <taxon>Bacillati</taxon>
        <taxon>Actinomycetota</taxon>
        <taxon>Actinomycetes</taxon>
        <taxon>Kitasatosporales</taxon>
        <taxon>Streptomycetaceae</taxon>
        <taxon>Kitasatospora</taxon>
    </lineage>
</organism>
<dbReference type="EMBL" id="RJVJ01000005">
    <property type="protein sequence ID" value="ROR33849.1"/>
    <property type="molecule type" value="Genomic_DNA"/>
</dbReference>
<dbReference type="Proteomes" id="UP000267408">
    <property type="component" value="Unassembled WGS sequence"/>
</dbReference>
<accession>A0A8G1XB13</accession>
<proteinExistence type="predicted"/>
<evidence type="ECO:0000313" key="2">
    <source>
        <dbReference type="Proteomes" id="UP000267408"/>
    </source>
</evidence>
<evidence type="ECO:0000313" key="1">
    <source>
        <dbReference type="EMBL" id="ROR33849.1"/>
    </source>
</evidence>